<evidence type="ECO:0000259" key="1">
    <source>
        <dbReference type="Pfam" id="PF07632"/>
    </source>
</evidence>
<proteinExistence type="predicted"/>
<dbReference type="InterPro" id="IPR036452">
    <property type="entry name" value="Ribo_hydro-like"/>
</dbReference>
<gene>
    <name evidence="3" type="ORF">AWL63_00240</name>
</gene>
<dbReference type="Gene3D" id="3.90.245.10">
    <property type="entry name" value="Ribonucleoside hydrolase-like"/>
    <property type="match status" value="1"/>
</dbReference>
<dbReference type="Gene3D" id="2.60.40.10">
    <property type="entry name" value="Immunoglobulins"/>
    <property type="match status" value="1"/>
</dbReference>
<evidence type="ECO:0000313" key="4">
    <source>
        <dbReference type="Proteomes" id="UP000094256"/>
    </source>
</evidence>
<evidence type="ECO:0000313" key="3">
    <source>
        <dbReference type="EMBL" id="AOH86381.1"/>
    </source>
</evidence>
<dbReference type="InterPro" id="IPR011483">
    <property type="entry name" value="Sde182_NH-like"/>
</dbReference>
<dbReference type="EMBL" id="CP014168">
    <property type="protein sequence ID" value="AOH86381.1"/>
    <property type="molecule type" value="Genomic_DNA"/>
</dbReference>
<dbReference type="Pfam" id="PF21027">
    <property type="entry name" value="Sde0182_C"/>
    <property type="match status" value="1"/>
</dbReference>
<dbReference type="KEGG" id="span:AWL63_00240"/>
<feature type="domain" description="Cellulose-binding Sde182 C-terminal" evidence="2">
    <location>
        <begin position="423"/>
        <end position="500"/>
    </location>
</feature>
<dbReference type="GO" id="GO:0016799">
    <property type="term" value="F:hydrolase activity, hydrolyzing N-glycosyl compounds"/>
    <property type="evidence" value="ECO:0007669"/>
    <property type="project" value="InterPro"/>
</dbReference>
<dbReference type="AlphaFoldDB" id="A0A1B3ZG26"/>
<dbReference type="Pfam" id="PF07632">
    <property type="entry name" value="Sde182_NH-like"/>
    <property type="match status" value="1"/>
</dbReference>
<evidence type="ECO:0008006" key="5">
    <source>
        <dbReference type="Google" id="ProtNLM"/>
    </source>
</evidence>
<evidence type="ECO:0000259" key="2">
    <source>
        <dbReference type="Pfam" id="PF21027"/>
    </source>
</evidence>
<organism evidence="3 4">
    <name type="scientific">Sphingomonas panacis</name>
    <dbReference type="NCBI Taxonomy" id="1560345"/>
    <lineage>
        <taxon>Bacteria</taxon>
        <taxon>Pseudomonadati</taxon>
        <taxon>Pseudomonadota</taxon>
        <taxon>Alphaproteobacteria</taxon>
        <taxon>Sphingomonadales</taxon>
        <taxon>Sphingomonadaceae</taxon>
        <taxon>Sphingomonas</taxon>
    </lineage>
</organism>
<dbReference type="Proteomes" id="UP000094256">
    <property type="component" value="Chromosome"/>
</dbReference>
<dbReference type="InterPro" id="IPR013783">
    <property type="entry name" value="Ig-like_fold"/>
</dbReference>
<dbReference type="STRING" id="1560345.AWL63_00240"/>
<dbReference type="InterPro" id="IPR048527">
    <property type="entry name" value="Sde182_C"/>
</dbReference>
<keyword evidence="4" id="KW-1185">Reference proteome</keyword>
<feature type="domain" description="Cellulose-binding Sde182 nucleoside hydrolase-like" evidence="1">
    <location>
        <begin position="21"/>
        <end position="345"/>
    </location>
</feature>
<name>A0A1B3ZG26_9SPHN</name>
<accession>A0A1B3ZG26</accession>
<reference evidence="3 4" key="1">
    <citation type="submission" date="2016-01" db="EMBL/GenBank/DDBJ databases">
        <title>Complete genome and mega plasmid sequence of Sphingomonas panacis DCY99 elicits systemic resistance in rice to Xanthomonas oryzae.</title>
        <authorList>
            <person name="Kim Y.J."/>
            <person name="Yang D.C."/>
            <person name="Sing P."/>
        </authorList>
    </citation>
    <scope>NUCLEOTIDE SEQUENCE [LARGE SCALE GENOMIC DNA]</scope>
    <source>
        <strain evidence="3 4">DCY99</strain>
    </source>
</reference>
<protein>
    <recommendedName>
        <fullName evidence="5">DUF1593 domain-containing protein</fullName>
    </recommendedName>
</protein>
<sequence>MAKTTSAPPKYLETPVGQKPRVVITADPELDDSNSLVRYLLYSTDYRTEGLIYTSSQFHWSGDGKGTKLSVPGREYTRFGPNPCPCTSWRWNPKERFIDDAVERYAKAYPNLRVHNSAYPTPAALKAKIRWGNVQFDGEMEHDTAGSNLIKSLLLDTEESPVYLHAWGGQSTIARALKSIEEQYKGTPQWVKIRAKVVRKAVIHPSGDQDDTYAKYIAPNWPDIRYRQQAGGVLLGYNAQNIVSEADRAYYTAAWMHENVSSRGPLGAFERVWGDGKQMVKGDRFDFFGIADTSADDLRKQGYVVWTKPLGKGEFLGEGDTGTFLNLIDNGLGGYRGATFGGWGGYARQGPVPAGMGGFELSFGGGGARTRMATHPFLAAVQNDWAARFEWAVTPTYAGANHNPGIALVGSGAITARPGAKLTLAAKTSDPDGDTVTVRWWNWQKAGSYIGDMSVESHGDTAVVTVPADAKPGDTFQIIAEATDSGAPALTHYAKVVVTVAA</sequence>